<evidence type="ECO:0000256" key="6">
    <source>
        <dbReference type="ARBA" id="ARBA00022771"/>
    </source>
</evidence>
<keyword evidence="16" id="KW-1185">Reference proteome</keyword>
<evidence type="ECO:0000313" key="15">
    <source>
        <dbReference type="EMBL" id="KAK5545215.1"/>
    </source>
</evidence>
<comment type="subcellular location">
    <subcellularLocation>
        <location evidence="1 12">Nucleus</location>
    </subcellularLocation>
</comment>
<gene>
    <name evidence="15" type="primary">YTH1</name>
    <name evidence="15" type="ORF">LTR25_000222</name>
</gene>
<dbReference type="Gene3D" id="4.10.1000.10">
    <property type="entry name" value="Zinc finger, CCCH-type"/>
    <property type="match status" value="2"/>
</dbReference>
<evidence type="ECO:0000256" key="10">
    <source>
        <dbReference type="ARBA" id="ARBA00024826"/>
    </source>
</evidence>
<accession>A0AAV9QNZ9</accession>
<evidence type="ECO:0000256" key="2">
    <source>
        <dbReference type="ARBA" id="ARBA00008907"/>
    </source>
</evidence>
<dbReference type="SMART" id="SM00356">
    <property type="entry name" value="ZnF_C3H1"/>
    <property type="match status" value="5"/>
</dbReference>
<dbReference type="GO" id="GO:0003723">
    <property type="term" value="F:RNA binding"/>
    <property type="evidence" value="ECO:0007669"/>
    <property type="project" value="UniProtKB-UniRule"/>
</dbReference>
<organism evidence="15 16">
    <name type="scientific">Vermiconidia calcicola</name>
    <dbReference type="NCBI Taxonomy" id="1690605"/>
    <lineage>
        <taxon>Eukaryota</taxon>
        <taxon>Fungi</taxon>
        <taxon>Dikarya</taxon>
        <taxon>Ascomycota</taxon>
        <taxon>Pezizomycotina</taxon>
        <taxon>Dothideomycetes</taxon>
        <taxon>Dothideomycetidae</taxon>
        <taxon>Mycosphaerellales</taxon>
        <taxon>Extremaceae</taxon>
        <taxon>Vermiconidia</taxon>
    </lineage>
</organism>
<keyword evidence="3 12" id="KW-0507">mRNA processing</keyword>
<evidence type="ECO:0000256" key="3">
    <source>
        <dbReference type="ARBA" id="ARBA00022664"/>
    </source>
</evidence>
<keyword evidence="4 11" id="KW-0479">Metal-binding</keyword>
<keyword evidence="9 12" id="KW-0539">Nucleus</keyword>
<feature type="domain" description="C3H1-type" evidence="14">
    <location>
        <begin position="91"/>
        <end position="113"/>
    </location>
</feature>
<dbReference type="Pfam" id="PF00642">
    <property type="entry name" value="zf-CCCH"/>
    <property type="match status" value="2"/>
</dbReference>
<evidence type="ECO:0000256" key="12">
    <source>
        <dbReference type="RuleBase" id="RU369008"/>
    </source>
</evidence>
<evidence type="ECO:0000313" key="16">
    <source>
        <dbReference type="Proteomes" id="UP001345827"/>
    </source>
</evidence>
<feature type="zinc finger region" description="C3H1-type" evidence="11">
    <location>
        <begin position="114"/>
        <end position="142"/>
    </location>
</feature>
<feature type="domain" description="C3H1-type" evidence="14">
    <location>
        <begin position="46"/>
        <end position="74"/>
    </location>
</feature>
<dbReference type="PANTHER" id="PTHR23102">
    <property type="entry name" value="CLEAVAGE AND POLYADENYLATION SPECIFICITY FACTOR SUBUNIT 4-RELATED"/>
    <property type="match status" value="1"/>
</dbReference>
<dbReference type="AlphaFoldDB" id="A0AAV9QNZ9"/>
<evidence type="ECO:0000256" key="4">
    <source>
        <dbReference type="ARBA" id="ARBA00022723"/>
    </source>
</evidence>
<dbReference type="GO" id="GO:0031124">
    <property type="term" value="P:mRNA 3'-end processing"/>
    <property type="evidence" value="ECO:0007669"/>
    <property type="project" value="UniProtKB-UniRule"/>
</dbReference>
<evidence type="ECO:0000256" key="5">
    <source>
        <dbReference type="ARBA" id="ARBA00022737"/>
    </source>
</evidence>
<evidence type="ECO:0000256" key="8">
    <source>
        <dbReference type="ARBA" id="ARBA00022884"/>
    </source>
</evidence>
<comment type="similarity">
    <text evidence="2 12">Belongs to the CPSF4/YTH1 family.</text>
</comment>
<feature type="region of interest" description="Disordered" evidence="13">
    <location>
        <begin position="198"/>
        <end position="261"/>
    </location>
</feature>
<feature type="zinc finger region" description="C3H1-type" evidence="11">
    <location>
        <begin position="46"/>
        <end position="74"/>
    </location>
</feature>
<evidence type="ECO:0000259" key="14">
    <source>
        <dbReference type="PROSITE" id="PS50103"/>
    </source>
</evidence>
<dbReference type="GO" id="GO:0008270">
    <property type="term" value="F:zinc ion binding"/>
    <property type="evidence" value="ECO:0007669"/>
    <property type="project" value="UniProtKB-KW"/>
</dbReference>
<evidence type="ECO:0000256" key="9">
    <source>
        <dbReference type="ARBA" id="ARBA00023242"/>
    </source>
</evidence>
<feature type="zinc finger region" description="C3H1-type" evidence="11">
    <location>
        <begin position="143"/>
        <end position="167"/>
    </location>
</feature>
<dbReference type="FunFam" id="4.10.1000.10:FF:000017">
    <property type="entry name" value="Cleavage and polyadenylation specificity factor 30 kDa subunit"/>
    <property type="match status" value="1"/>
</dbReference>
<keyword evidence="8 12" id="KW-0694">RNA-binding</keyword>
<evidence type="ECO:0000256" key="13">
    <source>
        <dbReference type="SAM" id="MobiDB-lite"/>
    </source>
</evidence>
<feature type="zinc finger region" description="C3H1-type" evidence="11">
    <location>
        <begin position="168"/>
        <end position="195"/>
    </location>
</feature>
<dbReference type="EMBL" id="JAXLQG010000001">
    <property type="protein sequence ID" value="KAK5545215.1"/>
    <property type="molecule type" value="Genomic_DNA"/>
</dbReference>
<feature type="domain" description="C3H1-type" evidence="14">
    <location>
        <begin position="114"/>
        <end position="142"/>
    </location>
</feature>
<protein>
    <recommendedName>
        <fullName evidence="12">mRNA 3'-end-processing protein</fullName>
    </recommendedName>
</protein>
<dbReference type="InterPro" id="IPR000571">
    <property type="entry name" value="Znf_CCCH"/>
</dbReference>
<evidence type="ECO:0000256" key="1">
    <source>
        <dbReference type="ARBA" id="ARBA00004123"/>
    </source>
</evidence>
<dbReference type="Proteomes" id="UP001345827">
    <property type="component" value="Unassembled WGS sequence"/>
</dbReference>
<keyword evidence="7 11" id="KW-0862">Zinc</keyword>
<keyword evidence="6 11" id="KW-0863">Zinc-finger</keyword>
<dbReference type="SUPFAM" id="SSF90229">
    <property type="entry name" value="CCCH zinc finger"/>
    <property type="match status" value="4"/>
</dbReference>
<dbReference type="GO" id="GO:0005634">
    <property type="term" value="C:nucleus"/>
    <property type="evidence" value="ECO:0007669"/>
    <property type="project" value="UniProtKB-SubCell"/>
</dbReference>
<evidence type="ECO:0000256" key="7">
    <source>
        <dbReference type="ARBA" id="ARBA00022833"/>
    </source>
</evidence>
<feature type="domain" description="C3H1-type" evidence="14">
    <location>
        <begin position="168"/>
        <end position="195"/>
    </location>
</feature>
<feature type="domain" description="C3H1-type" evidence="14">
    <location>
        <begin position="143"/>
        <end position="167"/>
    </location>
</feature>
<evidence type="ECO:0000256" key="11">
    <source>
        <dbReference type="PROSITE-ProRule" id="PRU00723"/>
    </source>
</evidence>
<dbReference type="InterPro" id="IPR045348">
    <property type="entry name" value="CPSF4/Yth1"/>
</dbReference>
<comment type="function">
    <text evidence="10 12">Component of the cleavage factor I (CF I) involved in pre-mRNA 3'-end processing.</text>
</comment>
<dbReference type="PROSITE" id="PS50103">
    <property type="entry name" value="ZF_C3H1"/>
    <property type="match status" value="5"/>
</dbReference>
<reference evidence="15 16" key="1">
    <citation type="submission" date="2023-06" db="EMBL/GenBank/DDBJ databases">
        <title>Black Yeasts Isolated from many extreme environments.</title>
        <authorList>
            <person name="Coleine C."/>
            <person name="Stajich J.E."/>
            <person name="Selbmann L."/>
        </authorList>
    </citation>
    <scope>NUCLEOTIDE SEQUENCE [LARGE SCALE GENOMIC DNA]</scope>
    <source>
        <strain evidence="15 16">CCFEE 5887</strain>
    </source>
</reference>
<comment type="caution">
    <text evidence="15">The sequence shown here is derived from an EMBL/GenBank/DDBJ whole genome shotgun (WGS) entry which is preliminary data.</text>
</comment>
<feature type="zinc finger region" description="C3H1-type" evidence="11">
    <location>
        <begin position="91"/>
        <end position="113"/>
    </location>
</feature>
<name>A0AAV9QNZ9_9PEZI</name>
<keyword evidence="5 12" id="KW-0677">Repeat</keyword>
<dbReference type="InterPro" id="IPR036855">
    <property type="entry name" value="Znf_CCCH_sf"/>
</dbReference>
<proteinExistence type="inferred from homology"/>
<dbReference type="PANTHER" id="PTHR23102:SF24">
    <property type="entry name" value="CLEAVAGE AND POLYADENYLATION SPECIFICITY FACTOR SUBUNIT 4"/>
    <property type="match status" value="1"/>
</dbReference>
<sequence>MASVATDSTPDAVEAIAKTNLNASPYPSYNFSFTPFLRSNGIAALAATVPVCPDYAATGHCPRGRRCADRHPTPSQQPHQHHYGRQNDNYVCKHWLKGLCKKGDACDYLHEYNLRKMSECQFYNQNGYCQNGDECLYVHVKEGSKLPLCEDYNKGFCEKGPRCGKRHVRRKLCEFYMAGFCPDGPNCKFGVHLRSGGGPGGDNKDGGSETGWQIQKEEKTTYEKTSAGEVVTEEEEEVEGGGANETGEDEGRMEPCSLPKHNNIKRRMSSTSSELYESCFNARGHDLQGLTGAHVMAYPPGILHP</sequence>